<dbReference type="WBParaSite" id="BPAG_0001215801-mRNA-1">
    <property type="protein sequence ID" value="BPAG_0001215801-mRNA-1"/>
    <property type="gene ID" value="BPAG_0001215801"/>
</dbReference>
<dbReference type="STRING" id="6280.A0A0N4TTS8"/>
<sequence length="678" mass="79234">MHRNIQRTILTPQFSYVQDFWFADSSEEKWLTYNRLSSTYMNSINAYGRITNFFHRKQKFIPGQNKLSFFIIFTSLFLLANCKQLIPKYSPAKHSEPFLRNVNKMQVRTINEETPLGMFRALPRELLFSLFDWICANQLLSLSLTSSTFNGEVRRYLLTENARRRFLIETIAYMGDDVIEMDPFYTWGMLLKASTIVMDSQSRRSFLICFYCKNENITNWFGWGRCFMAFCEKWDFRECERLMSMILYSTESDLLLSKILSEEVGKYPLLEIEVRQRLQSLFLEHTTKDERDYGFWISAILRTQETTELQGKLFMIMFGPIKITLSRIETIDWEVLCNETINVQHICKKLLGSIAHGIHHLMTTSNLGCYAWTDNQLSILMEEISMVPNRWALHNFAALLALNPQIIHIALFTRLSEGRIDEAAHIFHAVKTILHRWGIFVSGAVSDVMLKTFRSMSEINRRSFLSSVLKIESYQLSGLLLNIPWVARLMRRKTCEICQRAKNRHKTRKKTGIFWHSSRGLNRIDWRYRTTRKLFQKSSAMLVMRNNRHGTNEVDKHEGSKITNIVMRSNKHGTNETDKQEEPRFNPNPRLQALIELFEKEDELEEVHSPNKSATILSEFVNDVEAVDDSLQPSTSTYVMNQISKAIPVAQSKSAEKTSLAHFKFSACFDYYLSTRLT</sequence>
<dbReference type="AlphaFoldDB" id="A0A0N4TTS8"/>
<proteinExistence type="predicted"/>
<reference evidence="2 3" key="2">
    <citation type="submission" date="2018-11" db="EMBL/GenBank/DDBJ databases">
        <authorList>
            <consortium name="Pathogen Informatics"/>
        </authorList>
    </citation>
    <scope>NUCLEOTIDE SEQUENCE [LARGE SCALE GENOMIC DNA]</scope>
</reference>
<reference evidence="4" key="1">
    <citation type="submission" date="2016-04" db="UniProtKB">
        <authorList>
            <consortium name="WormBaseParasite"/>
        </authorList>
    </citation>
    <scope>IDENTIFICATION</scope>
</reference>
<dbReference type="Pfam" id="PF24467">
    <property type="entry name" value="ARM_FBXO47"/>
    <property type="match status" value="1"/>
</dbReference>
<evidence type="ECO:0000313" key="3">
    <source>
        <dbReference type="Proteomes" id="UP000278627"/>
    </source>
</evidence>
<evidence type="ECO:0000313" key="2">
    <source>
        <dbReference type="EMBL" id="VDN93306.1"/>
    </source>
</evidence>
<dbReference type="EMBL" id="UZAD01013270">
    <property type="protein sequence ID" value="VDN93306.1"/>
    <property type="molecule type" value="Genomic_DNA"/>
</dbReference>
<keyword evidence="3" id="KW-1185">Reference proteome</keyword>
<dbReference type="PANTHER" id="PTHR34098:SF1">
    <property type="entry name" value="F-BOX ONLY PROTEIN 47"/>
    <property type="match status" value="1"/>
</dbReference>
<evidence type="ECO:0000259" key="1">
    <source>
        <dbReference type="Pfam" id="PF24467"/>
    </source>
</evidence>
<dbReference type="PANTHER" id="PTHR34098">
    <property type="entry name" value="F-BOX ONLY PROTEIN 47"/>
    <property type="match status" value="1"/>
</dbReference>
<dbReference type="InterPro" id="IPR056622">
    <property type="entry name" value="ARM_FBXO47"/>
</dbReference>
<dbReference type="InterPro" id="IPR038946">
    <property type="entry name" value="FBXO47"/>
</dbReference>
<evidence type="ECO:0000313" key="4">
    <source>
        <dbReference type="WBParaSite" id="BPAG_0001215801-mRNA-1"/>
    </source>
</evidence>
<gene>
    <name evidence="2" type="ORF">BPAG_LOCUS12120</name>
</gene>
<accession>A0A0N4TTS8</accession>
<organism evidence="4">
    <name type="scientific">Brugia pahangi</name>
    <name type="common">Filarial nematode worm</name>
    <dbReference type="NCBI Taxonomy" id="6280"/>
    <lineage>
        <taxon>Eukaryota</taxon>
        <taxon>Metazoa</taxon>
        <taxon>Ecdysozoa</taxon>
        <taxon>Nematoda</taxon>
        <taxon>Chromadorea</taxon>
        <taxon>Rhabditida</taxon>
        <taxon>Spirurina</taxon>
        <taxon>Spiruromorpha</taxon>
        <taxon>Filarioidea</taxon>
        <taxon>Onchocercidae</taxon>
        <taxon>Brugia</taxon>
    </lineage>
</organism>
<protein>
    <submittedName>
        <fullName evidence="4">F-box domain-containing protein</fullName>
    </submittedName>
</protein>
<dbReference type="Proteomes" id="UP000278627">
    <property type="component" value="Unassembled WGS sequence"/>
</dbReference>
<feature type="domain" description="FBXO47 ARM repeats region" evidence="1">
    <location>
        <begin position="252"/>
        <end position="482"/>
    </location>
</feature>
<name>A0A0N4TTS8_BRUPA</name>